<keyword evidence="2" id="KW-1185">Reference proteome</keyword>
<dbReference type="AlphaFoldDB" id="A0A1I2CKU7"/>
<proteinExistence type="predicted"/>
<evidence type="ECO:0000313" key="1">
    <source>
        <dbReference type="EMBL" id="SFE68775.1"/>
    </source>
</evidence>
<dbReference type="Proteomes" id="UP000183410">
    <property type="component" value="Unassembled WGS sequence"/>
</dbReference>
<sequence>MTGFVEFWEWKYPNLCYDRFSLSIGDLAATNRLHSLGTCTKEERYEYYRRF</sequence>
<name>A0A1I2CKU7_9BACL</name>
<evidence type="ECO:0000313" key="2">
    <source>
        <dbReference type="Proteomes" id="UP000183410"/>
    </source>
</evidence>
<reference evidence="2" key="1">
    <citation type="submission" date="2016-10" db="EMBL/GenBank/DDBJ databases">
        <authorList>
            <person name="Varghese N."/>
            <person name="Submissions S."/>
        </authorList>
    </citation>
    <scope>NUCLEOTIDE SEQUENCE [LARGE SCALE GENOMIC DNA]</scope>
    <source>
        <strain evidence="2">CGMCC 1.10223</strain>
    </source>
</reference>
<accession>A0A1I2CKU7</accession>
<protein>
    <submittedName>
        <fullName evidence="1">Uncharacterized protein</fullName>
    </submittedName>
</protein>
<organism evidence="1 2">
    <name type="scientific">Paenibacillus algorifonticola</name>
    <dbReference type="NCBI Taxonomy" id="684063"/>
    <lineage>
        <taxon>Bacteria</taxon>
        <taxon>Bacillati</taxon>
        <taxon>Bacillota</taxon>
        <taxon>Bacilli</taxon>
        <taxon>Bacillales</taxon>
        <taxon>Paenibacillaceae</taxon>
        <taxon>Paenibacillus</taxon>
    </lineage>
</organism>
<dbReference type="EMBL" id="FONN01000005">
    <property type="protein sequence ID" value="SFE68775.1"/>
    <property type="molecule type" value="Genomic_DNA"/>
</dbReference>
<gene>
    <name evidence="1" type="ORF">SAMN04487969_105125</name>
</gene>